<name>A0ABN8N106_9CNID</name>
<feature type="region of interest" description="Disordered" evidence="1">
    <location>
        <begin position="67"/>
        <end position="104"/>
    </location>
</feature>
<keyword evidence="3" id="KW-1185">Reference proteome</keyword>
<evidence type="ECO:0000313" key="3">
    <source>
        <dbReference type="Proteomes" id="UP001159405"/>
    </source>
</evidence>
<gene>
    <name evidence="2" type="ORF">PLOB_00039330</name>
</gene>
<dbReference type="Proteomes" id="UP001159405">
    <property type="component" value="Unassembled WGS sequence"/>
</dbReference>
<proteinExistence type="predicted"/>
<feature type="compositionally biased region" description="Basic and acidic residues" evidence="1">
    <location>
        <begin position="73"/>
        <end position="86"/>
    </location>
</feature>
<protein>
    <submittedName>
        <fullName evidence="2">Uncharacterized protein</fullName>
    </submittedName>
</protein>
<evidence type="ECO:0000256" key="1">
    <source>
        <dbReference type="SAM" id="MobiDB-lite"/>
    </source>
</evidence>
<organism evidence="2 3">
    <name type="scientific">Porites lobata</name>
    <dbReference type="NCBI Taxonomy" id="104759"/>
    <lineage>
        <taxon>Eukaryota</taxon>
        <taxon>Metazoa</taxon>
        <taxon>Cnidaria</taxon>
        <taxon>Anthozoa</taxon>
        <taxon>Hexacorallia</taxon>
        <taxon>Scleractinia</taxon>
        <taxon>Fungiina</taxon>
        <taxon>Poritidae</taxon>
        <taxon>Porites</taxon>
    </lineage>
</organism>
<accession>A0ABN8N106</accession>
<feature type="region of interest" description="Disordered" evidence="1">
    <location>
        <begin position="240"/>
        <end position="263"/>
    </location>
</feature>
<dbReference type="EMBL" id="CALNXK010000006">
    <property type="protein sequence ID" value="CAH3038622.1"/>
    <property type="molecule type" value="Genomic_DNA"/>
</dbReference>
<evidence type="ECO:0000313" key="2">
    <source>
        <dbReference type="EMBL" id="CAH3038622.1"/>
    </source>
</evidence>
<comment type="caution">
    <text evidence="2">The sequence shown here is derived from an EMBL/GenBank/DDBJ whole genome shotgun (WGS) entry which is preliminary data.</text>
</comment>
<feature type="region of interest" description="Disordered" evidence="1">
    <location>
        <begin position="151"/>
        <end position="219"/>
    </location>
</feature>
<sequence length="263" mass="30251">MSVSSSRYPLIRISKTGEMRLRNKVGQAILKENAYEDRALNTRLDTLSKHQFRQDKYMTYRQLEFATKQVSASEERPRTLSNESKHSSQSTEQSLPPIDSRRRSNIIAPNLDEKRMSHSEEVSGNYKAKGRWEKAITLVRIAVQNRPVKEANTKATGRTRKTSKTQAPEVPSAKDLDDTNQLPPINCKEGMLGDQPCSRKRPIRKQPSLPEMLKVSREKSQNCLADPRFMKLEQCLSETKNFQEGKQSRNSRTTAWDRIPFTR</sequence>
<reference evidence="2 3" key="1">
    <citation type="submission" date="2022-05" db="EMBL/GenBank/DDBJ databases">
        <authorList>
            <consortium name="Genoscope - CEA"/>
            <person name="William W."/>
        </authorList>
    </citation>
    <scope>NUCLEOTIDE SEQUENCE [LARGE SCALE GENOMIC DNA]</scope>
</reference>